<keyword evidence="1" id="KW-0472">Membrane</keyword>
<keyword evidence="1" id="KW-1133">Transmembrane helix</keyword>
<reference evidence="2 3" key="1">
    <citation type="submission" date="2023-03" db="EMBL/GenBank/DDBJ databases">
        <title>Muricauda XX sp. nov. and Muricauda XXX sp. nov., two novel species isolated from Okinawa Trough.</title>
        <authorList>
            <person name="Cao W."/>
            <person name="Deng X."/>
        </authorList>
    </citation>
    <scope>NUCLEOTIDE SEQUENCE [LARGE SCALE GENOMIC DNA]</scope>
    <source>
        <strain evidence="2 3">81s02</strain>
    </source>
</reference>
<evidence type="ECO:0000313" key="3">
    <source>
        <dbReference type="Proteomes" id="UP001217083"/>
    </source>
</evidence>
<sequence>MLKLFRKVRKQLIAEKKVSNYLLYALGEIILVVVGILIALAIDNANEINIKKHKEQIYLKGLKEEFETSKTKLEQLIAFNKQSYEDSKKIIAFMVDPDKNPSEQELSNLLYNAFAFDISFNPNNSLLEEMINSGSLKDISNPRLRILLTNWISNMDDISKQETMLDNERQQTIDMFRGEENSIKTIYDLTGVSGELGIPLNSEKTSNIKLLESKEFENNMLMFILTSIKTETVHYDPLMQSLDEIIMVIDKEIKE</sequence>
<protein>
    <submittedName>
        <fullName evidence="2">DUF6090 family protein</fullName>
    </submittedName>
</protein>
<name>A0ABT5XQ93_9FLAO</name>
<dbReference type="Pfam" id="PF19578">
    <property type="entry name" value="DUF6090"/>
    <property type="match status" value="1"/>
</dbReference>
<organism evidence="2 3">
    <name type="scientific">Flagellimonas okinawensis</name>
    <dbReference type="NCBI Taxonomy" id="3031324"/>
    <lineage>
        <taxon>Bacteria</taxon>
        <taxon>Pseudomonadati</taxon>
        <taxon>Bacteroidota</taxon>
        <taxon>Flavobacteriia</taxon>
        <taxon>Flavobacteriales</taxon>
        <taxon>Flavobacteriaceae</taxon>
        <taxon>Flagellimonas</taxon>
    </lineage>
</organism>
<dbReference type="EMBL" id="JARFVA010000004">
    <property type="protein sequence ID" value="MDF0707975.1"/>
    <property type="molecule type" value="Genomic_DNA"/>
</dbReference>
<dbReference type="RefSeq" id="WP_275649942.1">
    <property type="nucleotide sequence ID" value="NZ_JARFVA010000004.1"/>
</dbReference>
<accession>A0ABT5XQ93</accession>
<proteinExistence type="predicted"/>
<keyword evidence="1" id="KW-0812">Transmembrane</keyword>
<dbReference type="Proteomes" id="UP001217083">
    <property type="component" value="Unassembled WGS sequence"/>
</dbReference>
<evidence type="ECO:0000256" key="1">
    <source>
        <dbReference type="SAM" id="Phobius"/>
    </source>
</evidence>
<keyword evidence="3" id="KW-1185">Reference proteome</keyword>
<evidence type="ECO:0000313" key="2">
    <source>
        <dbReference type="EMBL" id="MDF0707975.1"/>
    </source>
</evidence>
<feature type="transmembrane region" description="Helical" evidence="1">
    <location>
        <begin position="21"/>
        <end position="42"/>
    </location>
</feature>
<gene>
    <name evidence="2" type="ORF">PY091_12175</name>
</gene>
<dbReference type="InterPro" id="IPR045749">
    <property type="entry name" value="DUF6090"/>
</dbReference>
<comment type="caution">
    <text evidence="2">The sequence shown here is derived from an EMBL/GenBank/DDBJ whole genome shotgun (WGS) entry which is preliminary data.</text>
</comment>